<dbReference type="EMBL" id="CP036279">
    <property type="protein sequence ID" value="QDU60975.1"/>
    <property type="molecule type" value="Genomic_DNA"/>
</dbReference>
<gene>
    <name evidence="2" type="ORF">Pan216_18280</name>
</gene>
<dbReference type="InterPro" id="IPR029044">
    <property type="entry name" value="Nucleotide-diphossugar_trans"/>
</dbReference>
<evidence type="ECO:0000313" key="2">
    <source>
        <dbReference type="EMBL" id="QDU60975.1"/>
    </source>
</evidence>
<evidence type="ECO:0000259" key="1">
    <source>
        <dbReference type="Pfam" id="PF00535"/>
    </source>
</evidence>
<dbReference type="SUPFAM" id="SSF53448">
    <property type="entry name" value="Nucleotide-diphospho-sugar transferases"/>
    <property type="match status" value="1"/>
</dbReference>
<keyword evidence="2" id="KW-0328">Glycosyltransferase</keyword>
<organism evidence="2 3">
    <name type="scientific">Kolteria novifilia</name>
    <dbReference type="NCBI Taxonomy" id="2527975"/>
    <lineage>
        <taxon>Bacteria</taxon>
        <taxon>Pseudomonadati</taxon>
        <taxon>Planctomycetota</taxon>
        <taxon>Planctomycetia</taxon>
        <taxon>Kolteriales</taxon>
        <taxon>Kolteriaceae</taxon>
        <taxon>Kolteria</taxon>
    </lineage>
</organism>
<dbReference type="Gene3D" id="3.90.550.10">
    <property type="entry name" value="Spore Coat Polysaccharide Biosynthesis Protein SpsA, Chain A"/>
    <property type="match status" value="1"/>
</dbReference>
<feature type="domain" description="Glycosyltransferase 2-like" evidence="1">
    <location>
        <begin position="8"/>
        <end position="159"/>
    </location>
</feature>
<proteinExistence type="predicted"/>
<accession>A0A518B1W8</accession>
<name>A0A518B1W8_9BACT</name>
<dbReference type="OrthoDB" id="9784574at2"/>
<dbReference type="InterPro" id="IPR001173">
    <property type="entry name" value="Glyco_trans_2-like"/>
</dbReference>
<evidence type="ECO:0000313" key="3">
    <source>
        <dbReference type="Proteomes" id="UP000317093"/>
    </source>
</evidence>
<dbReference type="CDD" id="cd06433">
    <property type="entry name" value="GT_2_WfgS_like"/>
    <property type="match status" value="1"/>
</dbReference>
<keyword evidence="3" id="KW-1185">Reference proteome</keyword>
<dbReference type="EC" id="2.4.1.-" evidence="2"/>
<dbReference type="AlphaFoldDB" id="A0A518B1W8"/>
<dbReference type="GO" id="GO:0016757">
    <property type="term" value="F:glycosyltransferase activity"/>
    <property type="evidence" value="ECO:0007669"/>
    <property type="project" value="UniProtKB-KW"/>
</dbReference>
<dbReference type="RefSeq" id="WP_145257626.1">
    <property type="nucleotide sequence ID" value="NZ_CP036279.1"/>
</dbReference>
<dbReference type="Pfam" id="PF00535">
    <property type="entry name" value="Glycos_transf_2"/>
    <property type="match status" value="1"/>
</dbReference>
<dbReference type="InterPro" id="IPR050834">
    <property type="entry name" value="Glycosyltransf_2"/>
</dbReference>
<dbReference type="Proteomes" id="UP000317093">
    <property type="component" value="Chromosome"/>
</dbReference>
<reference evidence="2 3" key="1">
    <citation type="submission" date="2019-02" db="EMBL/GenBank/DDBJ databases">
        <title>Deep-cultivation of Planctomycetes and their phenomic and genomic characterization uncovers novel biology.</title>
        <authorList>
            <person name="Wiegand S."/>
            <person name="Jogler M."/>
            <person name="Boedeker C."/>
            <person name="Pinto D."/>
            <person name="Vollmers J."/>
            <person name="Rivas-Marin E."/>
            <person name="Kohn T."/>
            <person name="Peeters S.H."/>
            <person name="Heuer A."/>
            <person name="Rast P."/>
            <person name="Oberbeckmann S."/>
            <person name="Bunk B."/>
            <person name="Jeske O."/>
            <person name="Meyerdierks A."/>
            <person name="Storesund J.E."/>
            <person name="Kallscheuer N."/>
            <person name="Luecker S."/>
            <person name="Lage O.M."/>
            <person name="Pohl T."/>
            <person name="Merkel B.J."/>
            <person name="Hornburger P."/>
            <person name="Mueller R.-W."/>
            <person name="Bruemmer F."/>
            <person name="Labrenz M."/>
            <person name="Spormann A.M."/>
            <person name="Op den Camp H."/>
            <person name="Overmann J."/>
            <person name="Amann R."/>
            <person name="Jetten M.S.M."/>
            <person name="Mascher T."/>
            <person name="Medema M.H."/>
            <person name="Devos D.P."/>
            <person name="Kaster A.-K."/>
            <person name="Ovreas L."/>
            <person name="Rohde M."/>
            <person name="Galperin M.Y."/>
            <person name="Jogler C."/>
        </authorList>
    </citation>
    <scope>NUCLEOTIDE SEQUENCE [LARGE SCALE GENOMIC DNA]</scope>
    <source>
        <strain evidence="2 3">Pan216</strain>
    </source>
</reference>
<dbReference type="PANTHER" id="PTHR43685:SF2">
    <property type="entry name" value="GLYCOSYLTRANSFERASE 2-LIKE DOMAIN-CONTAINING PROTEIN"/>
    <property type="match status" value="1"/>
</dbReference>
<dbReference type="KEGG" id="knv:Pan216_18280"/>
<protein>
    <submittedName>
        <fullName evidence="2">PGL/p-HBAD biosynthesis glycosyltransferase</fullName>
        <ecNumber evidence="2">2.4.1.-</ecNumber>
    </submittedName>
</protein>
<sequence length="289" mass="32830">MSQRSFAIVTPSFNQGRFLRRTIESVLSQDVGELDYFIADGRSTDETVDVLKSYGNRIRWVSEKDDGQADAVNKGIKATSAPLIGWLNSDDVYEPGALAKVESYFARHPEVDVVYGRACHIDAQDSIIEPYPTEPWDLARLREICYLCQPAVFFRRRVVKRCGGLDATLRYCMDYEYWLRLAEGGCQFAAIPFKLAGSRLYPTNKTLGSRLAVHAEINNMLLARYGAVPRRWLVGYAVVLMQQWGIPTNVRYLSGLVRRLVTLYVLKKWPVLVDLDSVLVQTLRPRRAA</sequence>
<keyword evidence="2" id="KW-0808">Transferase</keyword>
<dbReference type="PANTHER" id="PTHR43685">
    <property type="entry name" value="GLYCOSYLTRANSFERASE"/>
    <property type="match status" value="1"/>
</dbReference>